<gene>
    <name evidence="1" type="ORF">NA66_1005174</name>
</gene>
<reference evidence="1 2" key="1">
    <citation type="submission" date="2018-05" db="EMBL/GenBank/DDBJ databases">
        <title>Comparative genomics of bacterial root endophytes of switchgrass collected from native prairies over two seasons.</title>
        <authorList>
            <person name="Tang Y."/>
        </authorList>
    </citation>
    <scope>NUCLEOTIDE SEQUENCE [LARGE SCALE GENOMIC DNA]</scope>
    <source>
        <strain evidence="1 2">NFIX32</strain>
    </source>
</reference>
<protein>
    <submittedName>
        <fullName evidence="1">Uncharacterized protein</fullName>
    </submittedName>
</protein>
<accession>A0A318INT8</accession>
<proteinExistence type="predicted"/>
<dbReference type="RefSeq" id="WP_072437853.1">
    <property type="nucleotide sequence ID" value="NZ_QJJY01000005.1"/>
</dbReference>
<organism evidence="1 2">
    <name type="scientific">Burkholderia pyrrocinia</name>
    <name type="common">Pseudomonas pyrrocinia</name>
    <dbReference type="NCBI Taxonomy" id="60550"/>
    <lineage>
        <taxon>Bacteria</taxon>
        <taxon>Pseudomonadati</taxon>
        <taxon>Pseudomonadota</taxon>
        <taxon>Betaproteobacteria</taxon>
        <taxon>Burkholderiales</taxon>
        <taxon>Burkholderiaceae</taxon>
        <taxon>Burkholderia</taxon>
        <taxon>Burkholderia cepacia complex</taxon>
    </lineage>
</organism>
<dbReference type="AlphaFoldDB" id="A0A318INT8"/>
<comment type="caution">
    <text evidence="1">The sequence shown here is derived from an EMBL/GenBank/DDBJ whole genome shotgun (WGS) entry which is preliminary data.</text>
</comment>
<evidence type="ECO:0000313" key="1">
    <source>
        <dbReference type="EMBL" id="PXX37035.1"/>
    </source>
</evidence>
<sequence length="86" mass="9264">MTNPPPAGKTQQAAQRYVCRAFRHLKPNTAVGAERLLPGAAYPPDSAQRVGIGQAVDPDAVMCTFPDDIGRPRIRARRQQAADLPA</sequence>
<dbReference type="EMBL" id="QJJY01000005">
    <property type="protein sequence ID" value="PXX37035.1"/>
    <property type="molecule type" value="Genomic_DNA"/>
</dbReference>
<name>A0A318INT8_BURPY</name>
<evidence type="ECO:0000313" key="2">
    <source>
        <dbReference type="Proteomes" id="UP000247755"/>
    </source>
</evidence>
<dbReference type="Proteomes" id="UP000247755">
    <property type="component" value="Unassembled WGS sequence"/>
</dbReference>